<dbReference type="Pfam" id="PF04055">
    <property type="entry name" value="Radical_SAM"/>
    <property type="match status" value="1"/>
</dbReference>
<dbReference type="CDD" id="cd01335">
    <property type="entry name" value="Radical_SAM"/>
    <property type="match status" value="1"/>
</dbReference>
<evidence type="ECO:0000256" key="4">
    <source>
        <dbReference type="SAM" id="MobiDB-lite"/>
    </source>
</evidence>
<keyword evidence="1" id="KW-0479">Metal-binding</keyword>
<dbReference type="InterPro" id="IPR040086">
    <property type="entry name" value="MJ0683-like"/>
</dbReference>
<dbReference type="RefSeq" id="WP_150863439.1">
    <property type="nucleotide sequence ID" value="NZ_VYXP01000003.1"/>
</dbReference>
<dbReference type="GO" id="GO:0003824">
    <property type="term" value="F:catalytic activity"/>
    <property type="evidence" value="ECO:0007669"/>
    <property type="project" value="InterPro"/>
</dbReference>
<evidence type="ECO:0000256" key="1">
    <source>
        <dbReference type="ARBA" id="ARBA00022723"/>
    </source>
</evidence>
<gene>
    <name evidence="6" type="ORF">F3N42_05755</name>
</gene>
<dbReference type="InterPro" id="IPR058240">
    <property type="entry name" value="rSAM_sf"/>
</dbReference>
<keyword evidence="3" id="KW-0411">Iron-sulfur</keyword>
<evidence type="ECO:0000256" key="3">
    <source>
        <dbReference type="ARBA" id="ARBA00023014"/>
    </source>
</evidence>
<name>A0A5N0TF21_9GAMM</name>
<dbReference type="GO" id="GO:0046872">
    <property type="term" value="F:metal ion binding"/>
    <property type="evidence" value="ECO:0007669"/>
    <property type="project" value="UniProtKB-KW"/>
</dbReference>
<evidence type="ECO:0000256" key="2">
    <source>
        <dbReference type="ARBA" id="ARBA00023004"/>
    </source>
</evidence>
<keyword evidence="7" id="KW-1185">Reference proteome</keyword>
<organism evidence="6 7">
    <name type="scientific">Marinihelvus fidelis</name>
    <dbReference type="NCBI Taxonomy" id="2613842"/>
    <lineage>
        <taxon>Bacteria</taxon>
        <taxon>Pseudomonadati</taxon>
        <taxon>Pseudomonadota</taxon>
        <taxon>Gammaproteobacteria</taxon>
        <taxon>Chromatiales</taxon>
        <taxon>Wenzhouxiangellaceae</taxon>
        <taxon>Marinihelvus</taxon>
    </lineage>
</organism>
<dbReference type="PANTHER" id="PTHR43432:SF3">
    <property type="entry name" value="SLR0285 PROTEIN"/>
    <property type="match status" value="1"/>
</dbReference>
<dbReference type="SFLD" id="SFLDS00029">
    <property type="entry name" value="Radical_SAM"/>
    <property type="match status" value="1"/>
</dbReference>
<comment type="caution">
    <text evidence="6">The sequence shown here is derived from an EMBL/GenBank/DDBJ whole genome shotgun (WGS) entry which is preliminary data.</text>
</comment>
<dbReference type="EMBL" id="VYXP01000003">
    <property type="protein sequence ID" value="KAA9132717.1"/>
    <property type="molecule type" value="Genomic_DNA"/>
</dbReference>
<evidence type="ECO:0000313" key="6">
    <source>
        <dbReference type="EMBL" id="KAA9132717.1"/>
    </source>
</evidence>
<dbReference type="AlphaFoldDB" id="A0A5N0TF21"/>
<dbReference type="Gene3D" id="3.80.30.30">
    <property type="match status" value="1"/>
</dbReference>
<dbReference type="NCBIfam" id="NF033668">
    <property type="entry name" value="rSAM_PA0069"/>
    <property type="match status" value="1"/>
</dbReference>
<dbReference type="InterPro" id="IPR006638">
    <property type="entry name" value="Elp3/MiaA/NifB-like_rSAM"/>
</dbReference>
<feature type="region of interest" description="Disordered" evidence="4">
    <location>
        <begin position="1"/>
        <end position="31"/>
    </location>
</feature>
<protein>
    <submittedName>
        <fullName evidence="6">PA0069 family radical SAM protein</fullName>
    </submittedName>
</protein>
<dbReference type="SUPFAM" id="SSF102114">
    <property type="entry name" value="Radical SAM enzymes"/>
    <property type="match status" value="1"/>
</dbReference>
<evidence type="ECO:0000259" key="5">
    <source>
        <dbReference type="PROSITE" id="PS51918"/>
    </source>
</evidence>
<keyword evidence="2" id="KW-0408">Iron</keyword>
<feature type="domain" description="Radical SAM core" evidence="5">
    <location>
        <begin position="74"/>
        <end position="311"/>
    </location>
</feature>
<evidence type="ECO:0000313" key="7">
    <source>
        <dbReference type="Proteomes" id="UP000325372"/>
    </source>
</evidence>
<dbReference type="Proteomes" id="UP000325372">
    <property type="component" value="Unassembled WGS sequence"/>
</dbReference>
<sequence length="368" mass="40575">MNSIRARVASPDGIRGRGSRSNVEHRYTERSLTPSTEWLNSQCAAGENPHGAGDVGTRVINVKARSILSRNTSPDIGFNVSLNPYQGCEHGCVYCFARPSHAWHELSPGLDFESVIMAKMNAVECLERELSLPGWRCETIAIGVNTDAYQPVERERRLTRRLLETCLAFRQPVALITKSALVLRDLDLLAEMAARNLVSVRVSVTTLDDELKRRLEPRTAGPAARLRVIEGLARVGVPVGAMVAPVIPRINDHEMEAIVAAVAERGGAAASYILLRLPHEVDPLFRDWLKVHYPDRSKAVMAALASCHGGRAYRPGFHSRMTGLGPYADIIAHRFDVARRRYGLARRLPGLDTSTFRADGGRQGKLAF</sequence>
<dbReference type="InterPro" id="IPR007197">
    <property type="entry name" value="rSAM"/>
</dbReference>
<dbReference type="PANTHER" id="PTHR43432">
    <property type="entry name" value="SLR0285 PROTEIN"/>
    <property type="match status" value="1"/>
</dbReference>
<accession>A0A5N0TF21</accession>
<dbReference type="SFLD" id="SFLDG01084">
    <property type="entry name" value="Uncharacterised_Radical_SAM_Su"/>
    <property type="match status" value="1"/>
</dbReference>
<dbReference type="SMART" id="SM00729">
    <property type="entry name" value="Elp3"/>
    <property type="match status" value="1"/>
</dbReference>
<reference evidence="6 7" key="1">
    <citation type="submission" date="2019-09" db="EMBL/GenBank/DDBJ databases">
        <title>Wenzhouxiangella sp. Genome sequencing and assembly.</title>
        <authorList>
            <person name="Zhang R."/>
        </authorList>
    </citation>
    <scope>NUCLEOTIDE SEQUENCE [LARGE SCALE GENOMIC DNA]</scope>
    <source>
        <strain evidence="6 7">W260</strain>
    </source>
</reference>
<proteinExistence type="predicted"/>
<dbReference type="GO" id="GO:0051536">
    <property type="term" value="F:iron-sulfur cluster binding"/>
    <property type="evidence" value="ECO:0007669"/>
    <property type="project" value="UniProtKB-KW"/>
</dbReference>
<dbReference type="PROSITE" id="PS51918">
    <property type="entry name" value="RADICAL_SAM"/>
    <property type="match status" value="1"/>
</dbReference>